<keyword evidence="2 5" id="KW-0812">Transmembrane</keyword>
<dbReference type="PANTHER" id="PTHR15948">
    <property type="entry name" value="G-PROTEIN COUPLED RECEPTOR 89-RELATED"/>
    <property type="match status" value="1"/>
</dbReference>
<keyword evidence="9" id="KW-1185">Reference proteome</keyword>
<keyword evidence="4 5" id="KW-0472">Membrane</keyword>
<dbReference type="OrthoDB" id="264392at2759"/>
<feature type="transmembrane region" description="Helical" evidence="5">
    <location>
        <begin position="173"/>
        <end position="193"/>
    </location>
</feature>
<feature type="domain" description="Golgi pH regulator conserved" evidence="7">
    <location>
        <begin position="225"/>
        <end position="296"/>
    </location>
</feature>
<evidence type="ECO:0000256" key="3">
    <source>
        <dbReference type="ARBA" id="ARBA00022989"/>
    </source>
</evidence>
<feature type="transmembrane region" description="Helical" evidence="5">
    <location>
        <begin position="26"/>
        <end position="44"/>
    </location>
</feature>
<dbReference type="AlphaFoldDB" id="A0A0F8B463"/>
<dbReference type="GO" id="GO:0016020">
    <property type="term" value="C:membrane"/>
    <property type="evidence" value="ECO:0007669"/>
    <property type="project" value="UniProtKB-SubCell"/>
</dbReference>
<evidence type="ECO:0000256" key="5">
    <source>
        <dbReference type="SAM" id="Phobius"/>
    </source>
</evidence>
<evidence type="ECO:0000256" key="4">
    <source>
        <dbReference type="ARBA" id="ARBA00023136"/>
    </source>
</evidence>
<reference evidence="8 9" key="1">
    <citation type="submission" date="2015-04" db="EMBL/GenBank/DDBJ databases">
        <title>Genome sequence of Ceratocystis platani, a major pathogen of plane trees.</title>
        <authorList>
            <person name="Belbahri L."/>
        </authorList>
    </citation>
    <scope>NUCLEOTIDE SEQUENCE [LARGE SCALE GENOMIC DNA]</scope>
    <source>
        <strain evidence="8 9">CFO</strain>
    </source>
</reference>
<organism evidence="8 9">
    <name type="scientific">Ceratocystis fimbriata f. sp. platani</name>
    <dbReference type="NCBI Taxonomy" id="88771"/>
    <lineage>
        <taxon>Eukaryota</taxon>
        <taxon>Fungi</taxon>
        <taxon>Dikarya</taxon>
        <taxon>Ascomycota</taxon>
        <taxon>Pezizomycotina</taxon>
        <taxon>Sordariomycetes</taxon>
        <taxon>Hypocreomycetidae</taxon>
        <taxon>Microascales</taxon>
        <taxon>Ceratocystidaceae</taxon>
        <taxon>Ceratocystis</taxon>
    </lineage>
</organism>
<proteinExistence type="predicted"/>
<evidence type="ECO:0000259" key="7">
    <source>
        <dbReference type="Pfam" id="PF12537"/>
    </source>
</evidence>
<evidence type="ECO:0000256" key="2">
    <source>
        <dbReference type="ARBA" id="ARBA00022692"/>
    </source>
</evidence>
<feature type="transmembrane region" description="Helical" evidence="5">
    <location>
        <begin position="479"/>
        <end position="499"/>
    </location>
</feature>
<feature type="transmembrane region" description="Helical" evidence="5">
    <location>
        <begin position="131"/>
        <end position="152"/>
    </location>
</feature>
<feature type="transmembrane region" description="Helical" evidence="5">
    <location>
        <begin position="95"/>
        <end position="119"/>
    </location>
</feature>
<dbReference type="EMBL" id="LBBL01000039">
    <property type="protein sequence ID" value="KKF96536.1"/>
    <property type="molecule type" value="Genomic_DNA"/>
</dbReference>
<dbReference type="Pfam" id="PF12430">
    <property type="entry name" value="ABA_GPCR"/>
    <property type="match status" value="1"/>
</dbReference>
<feature type="transmembrane region" description="Helical" evidence="5">
    <location>
        <begin position="437"/>
        <end position="458"/>
    </location>
</feature>
<dbReference type="Proteomes" id="UP000034841">
    <property type="component" value="Unassembled WGS sequence"/>
</dbReference>
<evidence type="ECO:0000256" key="1">
    <source>
        <dbReference type="ARBA" id="ARBA00004141"/>
    </source>
</evidence>
<feature type="transmembrane region" description="Helical" evidence="5">
    <location>
        <begin position="370"/>
        <end position="391"/>
    </location>
</feature>
<keyword evidence="3 5" id="KW-1133">Transmembrane helix</keyword>
<accession>A0A0F8B463</accession>
<feature type="domain" description="Abscisic acid G-protein coupled receptor-like" evidence="6">
    <location>
        <begin position="366"/>
        <end position="547"/>
    </location>
</feature>
<evidence type="ECO:0000313" key="8">
    <source>
        <dbReference type="EMBL" id="KKF96536.1"/>
    </source>
</evidence>
<dbReference type="PANTHER" id="PTHR15948:SF0">
    <property type="entry name" value="GOLGI PH REGULATOR A-RELATED"/>
    <property type="match status" value="1"/>
</dbReference>
<comment type="caution">
    <text evidence="8">The sequence shown here is derived from an EMBL/GenBank/DDBJ whole genome shotgun (WGS) entry which is preliminary data.</text>
</comment>
<comment type="subcellular location">
    <subcellularLocation>
        <location evidence="1">Membrane</location>
        <topology evidence="1">Multi-pass membrane protein</topology>
    </subcellularLocation>
</comment>
<dbReference type="InterPro" id="IPR015672">
    <property type="entry name" value="GPHR/GTG"/>
</dbReference>
<feature type="transmembrane region" description="Helical" evidence="5">
    <location>
        <begin position="230"/>
        <end position="256"/>
    </location>
</feature>
<evidence type="ECO:0000313" key="9">
    <source>
        <dbReference type="Proteomes" id="UP000034841"/>
    </source>
</evidence>
<sequence length="569" mass="60728">MLFGLFSSCDKDACSASPASPSLSSLAPIFAIFAAFFIIAYARLLPLLESRVLPALSSATIDGDDHILPSHAPAGLRAVHADHAKRSAVKRGSTVAFSLIVALAAEVALLVVCEVADVFPQNARASAMGVAVPVLVFLLVVVAPALHLRSFVVAMLGQSFSSATGQSRKRTWVVFWVLMGAWLFAFYSVGAVVPPAEPTTTRNGWLNAQSSSSTTQKTRDGLVLASLARIGVIGVALTALLSGFAAVSAPWTTFFSSITSPFRRNRAGNVSEAAVARKQGALDATSELLATKRHRISVLETRISSSDDSCSSPSLVGKVFGTFRGPSNDEAEIRSLRAEISGLETMAQSLASQLSTLLSKRAAALRARTFLGRVLAVPDYLFAVYCVYRIVNTSLTAARRLFESHAAAEAHFVSDPISRALGLVALHWDPSIDTASWARQFSFLMSGGILLLSANSALQTAHILSRWAPRAVLAHARSNLPLLLAQILAVYVISAAMMLRSSLPQEARGAVADALGGGVLQLSFVDRWFETWFLLAGIATAFCIWVSGKLETEDEDEYEAEEKGMVKRS</sequence>
<gene>
    <name evidence="8" type="primary">GTG2</name>
    <name evidence="8" type="ORF">CFO_g1117</name>
</gene>
<protein>
    <submittedName>
        <fullName evidence="8">GPCR-type G protein 2</fullName>
    </submittedName>
</protein>
<feature type="transmembrane region" description="Helical" evidence="5">
    <location>
        <begin position="531"/>
        <end position="548"/>
    </location>
</feature>
<dbReference type="InterPro" id="IPR022535">
    <property type="entry name" value="Golgi_pH-regulator_cons_dom"/>
</dbReference>
<name>A0A0F8B463_CERFI</name>
<dbReference type="Pfam" id="PF12537">
    <property type="entry name" value="GPHR_N"/>
    <property type="match status" value="1"/>
</dbReference>
<dbReference type="InterPro" id="IPR025969">
    <property type="entry name" value="ABA_GPCR_dom"/>
</dbReference>
<evidence type="ECO:0000259" key="6">
    <source>
        <dbReference type="Pfam" id="PF12430"/>
    </source>
</evidence>